<comment type="cofactor">
    <cofactor evidence="7">
        <name>Fe cation</name>
        <dbReference type="ChEBI" id="CHEBI:24875"/>
    </cofactor>
    <text evidence="7">Binds 1 Fe cation per subunit.</text>
</comment>
<evidence type="ECO:0000256" key="2">
    <source>
        <dbReference type="ARBA" id="ARBA00013133"/>
    </source>
</evidence>
<dbReference type="EC" id="1.13.11.20" evidence="2 7"/>
<keyword evidence="5 7" id="KW-0560">Oxidoreductase</keyword>
<gene>
    <name evidence="8" type="ORF">VaNZ11_013322</name>
</gene>
<sequence length="264" mass="29403">MEEEDALILVKRQVSIPKHIYLPGPCHLPALASDLTAAFEVERARGAVLNNRQEIVSFKRLNDRVVELLKAYSLAGTGDWRQYAAWNEHSYLRHLLWATEEFEIMLLCWLPGQTSRVHTHADSHCWFAVLAGEVRETQYRPFAGEERVSEASLHAAADGVMDLVPTGIINNSVGDVAYINDRIAMHSVGCCARAHTNLTEDVRRPEQDVMRTALACTLHIYSPPIRRAKALEGGKFMDCIPGFFSRHSICVGSDPTKPAAIAKA</sequence>
<reference evidence="8 9" key="1">
    <citation type="journal article" date="2023" name="IScience">
        <title>Expanded male sex-determining region conserved during the evolution of homothallism in the green alga Volvox.</title>
        <authorList>
            <person name="Yamamoto K."/>
            <person name="Matsuzaki R."/>
            <person name="Mahakham W."/>
            <person name="Heman W."/>
            <person name="Sekimoto H."/>
            <person name="Kawachi M."/>
            <person name="Minakuchi Y."/>
            <person name="Toyoda A."/>
            <person name="Nozaki H."/>
        </authorList>
    </citation>
    <scope>NUCLEOTIDE SEQUENCE [LARGE SCALE GENOMIC DNA]</scope>
    <source>
        <strain evidence="8 9">NIES-4468</strain>
    </source>
</reference>
<evidence type="ECO:0000313" key="8">
    <source>
        <dbReference type="EMBL" id="GLI68818.1"/>
    </source>
</evidence>
<organism evidence="8 9">
    <name type="scientific">Volvox africanus</name>
    <dbReference type="NCBI Taxonomy" id="51714"/>
    <lineage>
        <taxon>Eukaryota</taxon>
        <taxon>Viridiplantae</taxon>
        <taxon>Chlorophyta</taxon>
        <taxon>core chlorophytes</taxon>
        <taxon>Chlorophyceae</taxon>
        <taxon>CS clade</taxon>
        <taxon>Chlamydomonadales</taxon>
        <taxon>Volvocaceae</taxon>
        <taxon>Volvox</taxon>
    </lineage>
</organism>
<keyword evidence="6 7" id="KW-0408">Iron</keyword>
<dbReference type="SUPFAM" id="SSF51182">
    <property type="entry name" value="RmlC-like cupins"/>
    <property type="match status" value="1"/>
</dbReference>
<dbReference type="EMBL" id="BSDZ01000080">
    <property type="protein sequence ID" value="GLI68818.1"/>
    <property type="molecule type" value="Genomic_DNA"/>
</dbReference>
<evidence type="ECO:0000256" key="7">
    <source>
        <dbReference type="RuleBase" id="RU366010"/>
    </source>
</evidence>
<dbReference type="PANTHER" id="PTHR12918">
    <property type="entry name" value="CYSTEINE DIOXYGENASE"/>
    <property type="match status" value="1"/>
</dbReference>
<evidence type="ECO:0000256" key="1">
    <source>
        <dbReference type="ARBA" id="ARBA00006622"/>
    </source>
</evidence>
<comment type="catalytic activity">
    <reaction evidence="7">
        <text>L-cysteine + O2 = 3-sulfino-L-alanine + H(+)</text>
        <dbReference type="Rhea" id="RHEA:20441"/>
        <dbReference type="ChEBI" id="CHEBI:15378"/>
        <dbReference type="ChEBI" id="CHEBI:15379"/>
        <dbReference type="ChEBI" id="CHEBI:35235"/>
        <dbReference type="ChEBI" id="CHEBI:61085"/>
        <dbReference type="EC" id="1.13.11.20"/>
    </reaction>
</comment>
<dbReference type="Gene3D" id="2.60.120.10">
    <property type="entry name" value="Jelly Rolls"/>
    <property type="match status" value="1"/>
</dbReference>
<dbReference type="InterPro" id="IPR010300">
    <property type="entry name" value="CDO_1"/>
</dbReference>
<evidence type="ECO:0000256" key="6">
    <source>
        <dbReference type="ARBA" id="ARBA00023004"/>
    </source>
</evidence>
<evidence type="ECO:0000256" key="5">
    <source>
        <dbReference type="ARBA" id="ARBA00023002"/>
    </source>
</evidence>
<dbReference type="CDD" id="cd10548">
    <property type="entry name" value="cupin_CDO"/>
    <property type="match status" value="1"/>
</dbReference>
<name>A0ABQ5SH79_9CHLO</name>
<dbReference type="Pfam" id="PF05995">
    <property type="entry name" value="CDO_I"/>
    <property type="match status" value="1"/>
</dbReference>
<dbReference type="PANTHER" id="PTHR12918:SF1">
    <property type="entry name" value="CYSTEINE DIOXYGENASE TYPE 1"/>
    <property type="match status" value="1"/>
</dbReference>
<dbReference type="Proteomes" id="UP001165090">
    <property type="component" value="Unassembled WGS sequence"/>
</dbReference>
<keyword evidence="3 7" id="KW-0479">Metal-binding</keyword>
<dbReference type="InterPro" id="IPR014710">
    <property type="entry name" value="RmlC-like_jellyroll"/>
</dbReference>
<protein>
    <recommendedName>
        <fullName evidence="2 7">Cysteine dioxygenase</fullName>
        <ecNumber evidence="2 7">1.13.11.20</ecNumber>
    </recommendedName>
</protein>
<evidence type="ECO:0000256" key="3">
    <source>
        <dbReference type="ARBA" id="ARBA00022723"/>
    </source>
</evidence>
<comment type="caution">
    <text evidence="8">The sequence shown here is derived from an EMBL/GenBank/DDBJ whole genome shotgun (WGS) entry which is preliminary data.</text>
</comment>
<comment type="similarity">
    <text evidence="1 7">Belongs to the cysteine dioxygenase family.</text>
</comment>
<keyword evidence="9" id="KW-1185">Reference proteome</keyword>
<dbReference type="InterPro" id="IPR011051">
    <property type="entry name" value="RmlC_Cupin_sf"/>
</dbReference>
<keyword evidence="4 7" id="KW-0223">Dioxygenase</keyword>
<proteinExistence type="inferred from homology"/>
<evidence type="ECO:0000256" key="4">
    <source>
        <dbReference type="ARBA" id="ARBA00022964"/>
    </source>
</evidence>
<evidence type="ECO:0000313" key="9">
    <source>
        <dbReference type="Proteomes" id="UP001165090"/>
    </source>
</evidence>
<accession>A0ABQ5SH79</accession>